<evidence type="ECO:0000313" key="18">
    <source>
        <dbReference type="Proteomes" id="UP000792457"/>
    </source>
</evidence>
<evidence type="ECO:0000256" key="8">
    <source>
        <dbReference type="ARBA" id="ARBA00023002"/>
    </source>
</evidence>
<evidence type="ECO:0000259" key="16">
    <source>
        <dbReference type="Pfam" id="PF16020"/>
    </source>
</evidence>
<dbReference type="AlphaFoldDB" id="A0A8K0JY74"/>
<dbReference type="InterPro" id="IPR036188">
    <property type="entry name" value="FAD/NAD-bd_sf"/>
</dbReference>
<feature type="transmembrane region" description="Helical" evidence="13">
    <location>
        <begin position="105"/>
        <end position="123"/>
    </location>
</feature>
<evidence type="ECO:0000256" key="4">
    <source>
        <dbReference type="ARBA" id="ARBA00022630"/>
    </source>
</evidence>
<dbReference type="Gene3D" id="3.50.50.60">
    <property type="entry name" value="FAD/NAD(P)-binding domain"/>
    <property type="match status" value="2"/>
</dbReference>
<keyword evidence="6" id="KW-0274">FAD</keyword>
<feature type="region of interest" description="Disordered" evidence="12">
    <location>
        <begin position="39"/>
        <end position="81"/>
    </location>
</feature>
<dbReference type="PRINTS" id="PR00411">
    <property type="entry name" value="PNDRDTASEI"/>
</dbReference>
<comment type="subcellular location">
    <subcellularLocation>
        <location evidence="2">Mitochondrion</location>
    </subcellularLocation>
</comment>
<comment type="cofactor">
    <cofactor evidence="1">
        <name>FAD</name>
        <dbReference type="ChEBI" id="CHEBI:57692"/>
    </cofactor>
</comment>
<evidence type="ECO:0000256" key="13">
    <source>
        <dbReference type="SAM" id="Phobius"/>
    </source>
</evidence>
<evidence type="ECO:0000259" key="14">
    <source>
        <dbReference type="Pfam" id="PF07992"/>
    </source>
</evidence>
<keyword evidence="10" id="KW-0496">Mitochondrion</keyword>
<keyword evidence="5" id="KW-0053">Apoptosis</keyword>
<dbReference type="GO" id="GO:0071949">
    <property type="term" value="F:FAD binding"/>
    <property type="evidence" value="ECO:0007669"/>
    <property type="project" value="TreeGrafter"/>
</dbReference>
<evidence type="ECO:0000256" key="3">
    <source>
        <dbReference type="ARBA" id="ARBA00006442"/>
    </source>
</evidence>
<name>A0A8K0JY74_LADFU</name>
<dbReference type="Pfam" id="PF07992">
    <property type="entry name" value="Pyr_redox_2"/>
    <property type="match status" value="1"/>
</dbReference>
<dbReference type="InterPro" id="IPR016156">
    <property type="entry name" value="FAD/NAD-linked_Rdtase_dimer_sf"/>
</dbReference>
<feature type="domain" description="Deltamethrin resistance protein prag01" evidence="16">
    <location>
        <begin position="81"/>
        <end position="127"/>
    </location>
</feature>
<sequence>MPAADMYRYTRVIKSFTGLIRQKTPFESKGILGNDSLRYYSSKEPGKPDPSKASPCSSKPQVIEPCRPPDSAKTKCQPTMNDMPKPCGSWEDANKKNQSKNTRNLLIGLATALATLALLWKMGMFDTTAPPSEPVAKKKEKKARKGVVKAPKDSSEIPSCVPYLLIGGGTASLSAFRAIKTRDPKAQVLVVTSEGDFPYMRPPLSKELWFSEDKEAVENLKFKQWNGKERSLFFEPDEFYTQCLELTKCPNGGVAVARGWKVVKLDVVEQKAYLDDGKAIKYDKCLLATGGIPKSLPLLDNASEEVQDRVILYRSIPDFRELNEITNEAKSIAIIGGGFLGSELACALAKKGKDTGMQVMQIFPEKGNMGKILPHYLSNWTTQKVRNEGVEVITESFLQGINYDGDQLVLTLNNGKKIRTDNLVVAVGIEPNIELADASDLETDEDCGGFVVNAELMARSNLWVAGDCSCFYDVKLGRRRVEHHDHAVVSGRLAGENMAGAANPYTHQSMFWSDLGPEVGYEAIGIVDATLPTVGVFAKATEKDTPKAVVTETGESIRSETEMVAEPVKPSKTGMKPPKEGEDYGKGVIFYLRDDIVVGIVLWNVFNRMAVARQVLKEDRKYEDLNEVAKLFNIHGD</sequence>
<dbReference type="EMBL" id="KZ308212">
    <property type="protein sequence ID" value="KAG8224807.1"/>
    <property type="molecule type" value="Genomic_DNA"/>
</dbReference>
<evidence type="ECO:0000256" key="11">
    <source>
        <dbReference type="ARBA" id="ARBA00047786"/>
    </source>
</evidence>
<dbReference type="OrthoDB" id="6029at2759"/>
<keyword evidence="4" id="KW-0285">Flavoprotein</keyword>
<evidence type="ECO:0000259" key="15">
    <source>
        <dbReference type="Pfam" id="PF14721"/>
    </source>
</evidence>
<comment type="similarity">
    <text evidence="3">Belongs to the FAD-dependent oxidoreductase family.</text>
</comment>
<dbReference type="Proteomes" id="UP000792457">
    <property type="component" value="Unassembled WGS sequence"/>
</dbReference>
<reference evidence="17" key="2">
    <citation type="submission" date="2017-10" db="EMBL/GenBank/DDBJ databases">
        <title>Ladona fulva Genome sequencing and assembly.</title>
        <authorList>
            <person name="Murali S."/>
            <person name="Richards S."/>
            <person name="Bandaranaike D."/>
            <person name="Bellair M."/>
            <person name="Blankenburg K."/>
            <person name="Chao H."/>
            <person name="Dinh H."/>
            <person name="Doddapaneni H."/>
            <person name="Dugan-Rocha S."/>
            <person name="Elkadiri S."/>
            <person name="Gnanaolivu R."/>
            <person name="Hernandez B."/>
            <person name="Skinner E."/>
            <person name="Javaid M."/>
            <person name="Lee S."/>
            <person name="Li M."/>
            <person name="Ming W."/>
            <person name="Munidasa M."/>
            <person name="Muniz J."/>
            <person name="Nguyen L."/>
            <person name="Hughes D."/>
            <person name="Osuji N."/>
            <person name="Pu L.-L."/>
            <person name="Puazo M."/>
            <person name="Qu C."/>
            <person name="Quiroz J."/>
            <person name="Raj R."/>
            <person name="Weissenberger G."/>
            <person name="Xin Y."/>
            <person name="Zou X."/>
            <person name="Han Y."/>
            <person name="Worley K."/>
            <person name="Muzny D."/>
            <person name="Gibbs R."/>
        </authorList>
    </citation>
    <scope>NUCLEOTIDE SEQUENCE</scope>
    <source>
        <strain evidence="17">Sampled in the wild</strain>
    </source>
</reference>
<dbReference type="InterPro" id="IPR023753">
    <property type="entry name" value="FAD/NAD-binding_dom"/>
</dbReference>
<dbReference type="InterPro" id="IPR029324">
    <property type="entry name" value="AIF_C"/>
</dbReference>
<keyword evidence="9" id="KW-0520">NAD</keyword>
<evidence type="ECO:0000256" key="12">
    <source>
        <dbReference type="SAM" id="MobiDB-lite"/>
    </source>
</evidence>
<evidence type="ECO:0000256" key="6">
    <source>
        <dbReference type="ARBA" id="ARBA00022827"/>
    </source>
</evidence>
<feature type="domain" description="Mitochondrial apoptosis-inducing factor C-terminal" evidence="15">
    <location>
        <begin position="494"/>
        <end position="618"/>
    </location>
</feature>
<evidence type="ECO:0000256" key="10">
    <source>
        <dbReference type="ARBA" id="ARBA00023128"/>
    </source>
</evidence>
<accession>A0A8K0JY74</accession>
<dbReference type="PRINTS" id="PR00368">
    <property type="entry name" value="FADPNR"/>
</dbReference>
<dbReference type="Pfam" id="PF14721">
    <property type="entry name" value="AIF_C"/>
    <property type="match status" value="1"/>
</dbReference>
<evidence type="ECO:0000256" key="2">
    <source>
        <dbReference type="ARBA" id="ARBA00004173"/>
    </source>
</evidence>
<dbReference type="PANTHER" id="PTHR43557:SF4">
    <property type="entry name" value="APOPTOSIS-INDUCING FACTOR 1, MITOCHONDRIAL"/>
    <property type="match status" value="1"/>
</dbReference>
<dbReference type="GO" id="GO:0046983">
    <property type="term" value="F:protein dimerization activity"/>
    <property type="evidence" value="ECO:0007669"/>
    <property type="project" value="InterPro"/>
</dbReference>
<dbReference type="InterPro" id="IPR050446">
    <property type="entry name" value="FAD-oxidoreductase/Apoptosis"/>
</dbReference>
<evidence type="ECO:0000256" key="9">
    <source>
        <dbReference type="ARBA" id="ARBA00023027"/>
    </source>
</evidence>
<dbReference type="GO" id="GO:0005739">
    <property type="term" value="C:mitochondrion"/>
    <property type="evidence" value="ECO:0007669"/>
    <property type="project" value="UniProtKB-SubCell"/>
</dbReference>
<keyword evidence="18" id="KW-1185">Reference proteome</keyword>
<keyword evidence="13" id="KW-0812">Transmembrane</keyword>
<feature type="domain" description="FAD/NAD(P)-binding" evidence="14">
    <location>
        <begin position="164"/>
        <end position="490"/>
    </location>
</feature>
<gene>
    <name evidence="17" type="ORF">J437_LFUL002252</name>
</gene>
<organism evidence="17 18">
    <name type="scientific">Ladona fulva</name>
    <name type="common">Scarce chaser dragonfly</name>
    <name type="synonym">Libellula fulva</name>
    <dbReference type="NCBI Taxonomy" id="123851"/>
    <lineage>
        <taxon>Eukaryota</taxon>
        <taxon>Metazoa</taxon>
        <taxon>Ecdysozoa</taxon>
        <taxon>Arthropoda</taxon>
        <taxon>Hexapoda</taxon>
        <taxon>Insecta</taxon>
        <taxon>Pterygota</taxon>
        <taxon>Palaeoptera</taxon>
        <taxon>Odonata</taxon>
        <taxon>Epiprocta</taxon>
        <taxon>Anisoptera</taxon>
        <taxon>Libelluloidea</taxon>
        <taxon>Libellulidae</taxon>
        <taxon>Ladona</taxon>
    </lineage>
</organism>
<evidence type="ECO:0008006" key="19">
    <source>
        <dbReference type="Google" id="ProtNLM"/>
    </source>
</evidence>
<reference evidence="17" key="1">
    <citation type="submission" date="2013-04" db="EMBL/GenBank/DDBJ databases">
        <authorList>
            <person name="Qu J."/>
            <person name="Murali S.C."/>
            <person name="Bandaranaike D."/>
            <person name="Bellair M."/>
            <person name="Blankenburg K."/>
            <person name="Chao H."/>
            <person name="Dinh H."/>
            <person name="Doddapaneni H."/>
            <person name="Downs B."/>
            <person name="Dugan-Rocha S."/>
            <person name="Elkadiri S."/>
            <person name="Gnanaolivu R.D."/>
            <person name="Hernandez B."/>
            <person name="Javaid M."/>
            <person name="Jayaseelan J.C."/>
            <person name="Lee S."/>
            <person name="Li M."/>
            <person name="Ming W."/>
            <person name="Munidasa M."/>
            <person name="Muniz J."/>
            <person name="Nguyen L."/>
            <person name="Ongeri F."/>
            <person name="Osuji N."/>
            <person name="Pu L.-L."/>
            <person name="Puazo M."/>
            <person name="Qu C."/>
            <person name="Quiroz J."/>
            <person name="Raj R."/>
            <person name="Weissenberger G."/>
            <person name="Xin Y."/>
            <person name="Zou X."/>
            <person name="Han Y."/>
            <person name="Richards S."/>
            <person name="Worley K."/>
            <person name="Muzny D."/>
            <person name="Gibbs R."/>
        </authorList>
    </citation>
    <scope>NUCLEOTIDE SEQUENCE</scope>
    <source>
        <strain evidence="17">Sampled in the wild</strain>
    </source>
</reference>
<proteinExistence type="inferred from homology"/>
<evidence type="ECO:0000256" key="1">
    <source>
        <dbReference type="ARBA" id="ARBA00001974"/>
    </source>
</evidence>
<dbReference type="GO" id="GO:0016174">
    <property type="term" value="F:NAD(P)H oxidase H2O2-forming activity"/>
    <property type="evidence" value="ECO:0007669"/>
    <property type="project" value="TreeGrafter"/>
</dbReference>
<keyword evidence="13" id="KW-0472">Membrane</keyword>
<keyword evidence="8" id="KW-0560">Oxidoreductase</keyword>
<dbReference type="PANTHER" id="PTHR43557">
    <property type="entry name" value="APOPTOSIS-INDUCING FACTOR 1"/>
    <property type="match status" value="1"/>
</dbReference>
<dbReference type="InterPro" id="IPR031973">
    <property type="entry name" value="Deltameth_res_prag01"/>
</dbReference>
<evidence type="ECO:0000256" key="5">
    <source>
        <dbReference type="ARBA" id="ARBA00022703"/>
    </source>
</evidence>
<evidence type="ECO:0000313" key="17">
    <source>
        <dbReference type="EMBL" id="KAG8224807.1"/>
    </source>
</evidence>
<keyword evidence="7" id="KW-0809">Transit peptide</keyword>
<dbReference type="SMART" id="SM01353">
    <property type="entry name" value="AIF_C"/>
    <property type="match status" value="1"/>
</dbReference>
<comment type="caution">
    <text evidence="17">The sequence shown here is derived from an EMBL/GenBank/DDBJ whole genome shotgun (WGS) entry which is preliminary data.</text>
</comment>
<dbReference type="SUPFAM" id="SSF51905">
    <property type="entry name" value="FAD/NAD(P)-binding domain"/>
    <property type="match status" value="1"/>
</dbReference>
<protein>
    <recommendedName>
        <fullName evidence="19">Apoptosis-inducing factor 1, mitochondrial</fullName>
    </recommendedName>
</protein>
<keyword evidence="13" id="KW-1133">Transmembrane helix</keyword>
<dbReference type="GO" id="GO:0006915">
    <property type="term" value="P:apoptotic process"/>
    <property type="evidence" value="ECO:0007669"/>
    <property type="project" value="UniProtKB-KW"/>
</dbReference>
<evidence type="ECO:0000256" key="7">
    <source>
        <dbReference type="ARBA" id="ARBA00022946"/>
    </source>
</evidence>
<dbReference type="SUPFAM" id="SSF55424">
    <property type="entry name" value="FAD/NAD-linked reductases, dimerisation (C-terminal) domain"/>
    <property type="match status" value="1"/>
</dbReference>
<dbReference type="Pfam" id="PF16020">
    <property type="entry name" value="Deltameth_res"/>
    <property type="match status" value="1"/>
</dbReference>
<dbReference type="GO" id="GO:0033108">
    <property type="term" value="P:mitochondrial respiratory chain complex assembly"/>
    <property type="evidence" value="ECO:0007669"/>
    <property type="project" value="TreeGrafter"/>
</dbReference>
<dbReference type="Gene3D" id="3.30.390.30">
    <property type="match status" value="1"/>
</dbReference>
<comment type="catalytic activity">
    <reaction evidence="11">
        <text>A + NADH + H(+) = AH2 + NAD(+)</text>
        <dbReference type="Rhea" id="RHEA:11356"/>
        <dbReference type="ChEBI" id="CHEBI:13193"/>
        <dbReference type="ChEBI" id="CHEBI:15378"/>
        <dbReference type="ChEBI" id="CHEBI:17499"/>
        <dbReference type="ChEBI" id="CHEBI:57540"/>
        <dbReference type="ChEBI" id="CHEBI:57945"/>
    </reaction>
</comment>